<protein>
    <submittedName>
        <fullName evidence="2">SIR2 family protein</fullName>
    </submittedName>
</protein>
<dbReference type="InterPro" id="IPR029035">
    <property type="entry name" value="DHS-like_NAD/FAD-binding_dom"/>
</dbReference>
<sequence>MNYIEQKILDGQAVLFLGAGASYNCTNLSGLRIGFTGKELLEKICNKFLNGPQVGITLDVASTLAIEIAGRTEFDQFLKELVGEFEPTEEHELLTKFRWKAIFTTNYDEAIEKAYLNERKNAKQKIEKIICDNDHIQQAYSSVDKLPLIKIHGCITRLNDNSLPLIISRTDYRFHLQNRSGLFQSLKESLCNDLVIFYGYGLNDQNIIGLLDDLDREGKSRTRHLWLDPYMNDLYKSFWQSKNLECRQTPLSIFLNEILEKKKEFHDVQEVMRNDSCISKLIPSHDRPSSELEEYIKHQLIYLDLNSDRQAEFDNYKKELFYRGSSVGFGWVGRNLDFDRSILETLIEDIFVNSEISNKIFNFYLIKGYAGSGKTVLLKRLAWTGVHAKNKPCFYLQDGAELNVNFVINIAKLIKETIYIFVDDILYLQSEIQKISDFSRKNSTKIFVIGTARTNEWNNSTNMLDGFNPITFGLSDLNDREIRSLISKLKENDAEGNLKELSEDDKFNFIKKNSNKQLLVTLLEATHQGQEFSEIIKDEYECIYNRSAKELYLNICSLHRHGVELRAGMIKRLSGIDFERFKDEFLEPLELLVLTYFSYKVKDIVYSSRHQNIAEHVYAQAFFSEVEKAQQLIKIIHYLNISYESDKVALEVILKGKLLASEFNDKKLVDSIYNVASEVGLNQSYLFHQRAIFEANHENGNLSLAMDYIKNINGDDSFYDMRAVNHTRANIYRKMAQRSPSLQDKVKYRGLGLRLLNENIRASHKNSMPYVTKGYLLLDEIKDLSDNDELVIEIVKDFEANLSSGYKKYPYDEALLALEHDFSKEIDSLPKAITKLSDALRKNSDNIFLVKRYAKYYIQKGDYFLARQTMNNFLRNHINNKEINFLMAESYIHENEKVNFNLIIKYLKNSYSSNDNSYYEKFTHARFEYVYGSEDKAYSIFQELIKAPLPAKMKNNEMGLILDDLKREKVFDAFVVTINPDYGFVKCYDYKENIYVHKSAIGDYEAWELLSPNDSVKISIIFTFRGPRVKKISIV</sequence>
<dbReference type="SUPFAM" id="SSF52540">
    <property type="entry name" value="P-loop containing nucleoside triphosphate hydrolases"/>
    <property type="match status" value="1"/>
</dbReference>
<dbReference type="InterPro" id="IPR012340">
    <property type="entry name" value="NA-bd_OB-fold"/>
</dbReference>
<dbReference type="InterPro" id="IPR011990">
    <property type="entry name" value="TPR-like_helical_dom_sf"/>
</dbReference>
<dbReference type="Pfam" id="PF25199">
    <property type="entry name" value="nSTAND_NTPase5"/>
    <property type="match status" value="1"/>
</dbReference>
<evidence type="ECO:0000313" key="2">
    <source>
        <dbReference type="EMBL" id="MBO3657814.1"/>
    </source>
</evidence>
<dbReference type="InterPro" id="IPR027417">
    <property type="entry name" value="P-loop_NTPase"/>
</dbReference>
<reference evidence="2" key="1">
    <citation type="submission" date="2021-03" db="EMBL/GenBank/DDBJ databases">
        <title>Acinetobacter spp. whole-genome sequenced from Terengganu.</title>
        <authorList>
            <person name="Mohd Rani F."/>
        </authorList>
    </citation>
    <scope>NUCLEOTIDE SEQUENCE</scope>
    <source>
        <strain evidence="2">AC1502</strain>
    </source>
</reference>
<name>A0AAW4J5W6_ACIHA</name>
<dbReference type="AlphaFoldDB" id="A0AAW4J5W6"/>
<feature type="domain" description="Novel STAND NTPase 5" evidence="1">
    <location>
        <begin position="321"/>
        <end position="462"/>
    </location>
</feature>
<proteinExistence type="predicted"/>
<dbReference type="SUPFAM" id="SSF48452">
    <property type="entry name" value="TPR-like"/>
    <property type="match status" value="1"/>
</dbReference>
<accession>A0AAW4J5W6</accession>
<dbReference type="Pfam" id="PF13289">
    <property type="entry name" value="SIR2_2"/>
    <property type="match status" value="1"/>
</dbReference>
<dbReference type="RefSeq" id="WP_208464106.1">
    <property type="nucleotide sequence ID" value="NZ_JAGFOT010000006.1"/>
</dbReference>
<gene>
    <name evidence="2" type="ORF">J5N55_06905</name>
</gene>
<evidence type="ECO:0000313" key="3">
    <source>
        <dbReference type="Proteomes" id="UP000670925"/>
    </source>
</evidence>
<comment type="caution">
    <text evidence="2">The sequence shown here is derived from an EMBL/GenBank/DDBJ whole genome shotgun (WGS) entry which is preliminary data.</text>
</comment>
<evidence type="ECO:0000259" key="1">
    <source>
        <dbReference type="Pfam" id="PF25199"/>
    </source>
</evidence>
<dbReference type="Proteomes" id="UP000670925">
    <property type="component" value="Unassembled WGS sequence"/>
</dbReference>
<dbReference type="InterPro" id="IPR057574">
    <property type="entry name" value="nSTAND_NTPase5_dom"/>
</dbReference>
<dbReference type="EMBL" id="JAGFOT010000006">
    <property type="protein sequence ID" value="MBO3657814.1"/>
    <property type="molecule type" value="Genomic_DNA"/>
</dbReference>
<dbReference type="SUPFAM" id="SSF50249">
    <property type="entry name" value="Nucleic acid-binding proteins"/>
    <property type="match status" value="1"/>
</dbReference>
<dbReference type="Gene3D" id="1.25.40.10">
    <property type="entry name" value="Tetratricopeptide repeat domain"/>
    <property type="match status" value="1"/>
</dbReference>
<dbReference type="SUPFAM" id="SSF52467">
    <property type="entry name" value="DHS-like NAD/FAD-binding domain"/>
    <property type="match status" value="1"/>
</dbReference>
<organism evidence="2 3">
    <name type="scientific">Acinetobacter haemolyticus</name>
    <dbReference type="NCBI Taxonomy" id="29430"/>
    <lineage>
        <taxon>Bacteria</taxon>
        <taxon>Pseudomonadati</taxon>
        <taxon>Pseudomonadota</taxon>
        <taxon>Gammaproteobacteria</taxon>
        <taxon>Moraxellales</taxon>
        <taxon>Moraxellaceae</taxon>
        <taxon>Acinetobacter</taxon>
    </lineage>
</organism>